<reference evidence="2" key="3">
    <citation type="submission" date="2025-09" db="UniProtKB">
        <authorList>
            <consortium name="Ensembl"/>
        </authorList>
    </citation>
    <scope>IDENTIFICATION</scope>
</reference>
<name>H2XVR2_CIOIN</name>
<reference evidence="3" key="1">
    <citation type="journal article" date="2002" name="Science">
        <title>The draft genome of Ciona intestinalis: insights into chordate and vertebrate origins.</title>
        <authorList>
            <person name="Dehal P."/>
            <person name="Satou Y."/>
            <person name="Campbell R.K."/>
            <person name="Chapman J."/>
            <person name="Degnan B."/>
            <person name="De Tomaso A."/>
            <person name="Davidson B."/>
            <person name="Di Gregorio A."/>
            <person name="Gelpke M."/>
            <person name="Goodstein D.M."/>
            <person name="Harafuji N."/>
            <person name="Hastings K.E."/>
            <person name="Ho I."/>
            <person name="Hotta K."/>
            <person name="Huang W."/>
            <person name="Kawashima T."/>
            <person name="Lemaire P."/>
            <person name="Martinez D."/>
            <person name="Meinertzhagen I.A."/>
            <person name="Necula S."/>
            <person name="Nonaka M."/>
            <person name="Putnam N."/>
            <person name="Rash S."/>
            <person name="Saiga H."/>
            <person name="Satake M."/>
            <person name="Terry A."/>
            <person name="Yamada L."/>
            <person name="Wang H.G."/>
            <person name="Awazu S."/>
            <person name="Azumi K."/>
            <person name="Boore J."/>
            <person name="Branno M."/>
            <person name="Chin-Bow S."/>
            <person name="DeSantis R."/>
            <person name="Doyle S."/>
            <person name="Francino P."/>
            <person name="Keys D.N."/>
            <person name="Haga S."/>
            <person name="Hayashi H."/>
            <person name="Hino K."/>
            <person name="Imai K.S."/>
            <person name="Inaba K."/>
            <person name="Kano S."/>
            <person name="Kobayashi K."/>
            <person name="Kobayashi M."/>
            <person name="Lee B.I."/>
            <person name="Makabe K.W."/>
            <person name="Manohar C."/>
            <person name="Matassi G."/>
            <person name="Medina M."/>
            <person name="Mochizuki Y."/>
            <person name="Mount S."/>
            <person name="Morishita T."/>
            <person name="Miura S."/>
            <person name="Nakayama A."/>
            <person name="Nishizaka S."/>
            <person name="Nomoto H."/>
            <person name="Ohta F."/>
            <person name="Oishi K."/>
            <person name="Rigoutsos I."/>
            <person name="Sano M."/>
            <person name="Sasaki A."/>
            <person name="Sasakura Y."/>
            <person name="Shoguchi E."/>
            <person name="Shin-i T."/>
            <person name="Spagnuolo A."/>
            <person name="Stainier D."/>
            <person name="Suzuki M.M."/>
            <person name="Tassy O."/>
            <person name="Takatori N."/>
            <person name="Tokuoka M."/>
            <person name="Yagi K."/>
            <person name="Yoshizaki F."/>
            <person name="Wada S."/>
            <person name="Zhang C."/>
            <person name="Hyatt P.D."/>
            <person name="Larimer F."/>
            <person name="Detter C."/>
            <person name="Doggett N."/>
            <person name="Glavina T."/>
            <person name="Hawkins T."/>
            <person name="Richardson P."/>
            <person name="Lucas S."/>
            <person name="Kohara Y."/>
            <person name="Levine M."/>
            <person name="Satoh N."/>
            <person name="Rokhsar D.S."/>
        </authorList>
    </citation>
    <scope>NUCLEOTIDE SEQUENCE [LARGE SCALE GENOMIC DNA]</scope>
</reference>
<dbReference type="PROSITE" id="PS50092">
    <property type="entry name" value="TSP1"/>
    <property type="match status" value="1"/>
</dbReference>
<dbReference type="HOGENOM" id="CLU_2474572_0_0_1"/>
<proteinExistence type="predicted"/>
<dbReference type="Gene3D" id="2.20.100.10">
    <property type="entry name" value="Thrombospondin type-1 (TSP1) repeat"/>
    <property type="match status" value="1"/>
</dbReference>
<protein>
    <recommendedName>
        <fullName evidence="4">CCN TSP1 domain-containing protein</fullName>
    </recommendedName>
</protein>
<organism evidence="2 3">
    <name type="scientific">Ciona intestinalis</name>
    <name type="common">Transparent sea squirt</name>
    <name type="synonym">Ascidia intestinalis</name>
    <dbReference type="NCBI Taxonomy" id="7719"/>
    <lineage>
        <taxon>Eukaryota</taxon>
        <taxon>Metazoa</taxon>
        <taxon>Chordata</taxon>
        <taxon>Tunicata</taxon>
        <taxon>Ascidiacea</taxon>
        <taxon>Phlebobranchia</taxon>
        <taxon>Cionidae</taxon>
        <taxon>Ciona</taxon>
    </lineage>
</organism>
<keyword evidence="3" id="KW-1185">Reference proteome</keyword>
<evidence type="ECO:0000313" key="2">
    <source>
        <dbReference type="Ensembl" id="ENSCINP00000033746.1"/>
    </source>
</evidence>
<accession>H2XVR2</accession>
<dbReference type="InterPro" id="IPR000884">
    <property type="entry name" value="TSP1_rpt"/>
</dbReference>
<dbReference type="PRINTS" id="PR01705">
    <property type="entry name" value="TSP1REPEAT"/>
</dbReference>
<dbReference type="Pfam" id="PF00090">
    <property type="entry name" value="TSP_1"/>
    <property type="match status" value="1"/>
</dbReference>
<evidence type="ECO:0000313" key="3">
    <source>
        <dbReference type="Proteomes" id="UP000008144"/>
    </source>
</evidence>
<evidence type="ECO:0000256" key="1">
    <source>
        <dbReference type="ARBA" id="ARBA00023157"/>
    </source>
</evidence>
<dbReference type="SUPFAM" id="SSF82895">
    <property type="entry name" value="TSP-1 type 1 repeat"/>
    <property type="match status" value="1"/>
</dbReference>
<dbReference type="Ensembl" id="ENSCINT00000036739.1">
    <property type="protein sequence ID" value="ENSCINP00000033746.1"/>
    <property type="gene ID" value="ENSCING00000024576.1"/>
</dbReference>
<dbReference type="InParanoid" id="H2XVR2"/>
<dbReference type="InterPro" id="IPR036383">
    <property type="entry name" value="TSP1_rpt_sf"/>
</dbReference>
<dbReference type="Proteomes" id="UP000008144">
    <property type="component" value="Unassembled WGS sequence"/>
</dbReference>
<dbReference type="AlphaFoldDB" id="H2XVR2"/>
<reference evidence="2" key="2">
    <citation type="submission" date="2025-08" db="UniProtKB">
        <authorList>
            <consortium name="Ensembl"/>
        </authorList>
    </citation>
    <scope>IDENTIFICATION</scope>
</reference>
<dbReference type="FunFam" id="2.20.100.10:FF:000001">
    <property type="entry name" value="semaphorin-5A isoform X1"/>
    <property type="match status" value="1"/>
</dbReference>
<evidence type="ECO:0008006" key="4">
    <source>
        <dbReference type="Google" id="ProtNLM"/>
    </source>
</evidence>
<keyword evidence="1" id="KW-1015">Disulfide bond</keyword>
<sequence>MADEPRSGWSLWSGWAQCSHSCAGGFKTRVRTCLTEPCVGIKLESMRCNTAECKIPIKCNFKRNVGWTLKGLCQGITKMISGGYFFFI</sequence>
<dbReference type="SMART" id="SM00209">
    <property type="entry name" value="TSP1"/>
    <property type="match status" value="1"/>
</dbReference>